<proteinExistence type="predicted"/>
<gene>
    <name evidence="2" type="ORF">J8273_0570</name>
</gene>
<feature type="region of interest" description="Disordered" evidence="1">
    <location>
        <begin position="1"/>
        <end position="26"/>
    </location>
</feature>
<dbReference type="AlphaFoldDB" id="A0A8J6BZA1"/>
<protein>
    <submittedName>
        <fullName evidence="2">Uncharacterized protein</fullName>
    </submittedName>
</protein>
<name>A0A8J6BZA1_9EUKA</name>
<organism evidence="2 3">
    <name type="scientific">Carpediemonas membranifera</name>
    <dbReference type="NCBI Taxonomy" id="201153"/>
    <lineage>
        <taxon>Eukaryota</taxon>
        <taxon>Metamonada</taxon>
        <taxon>Carpediemonas-like organisms</taxon>
        <taxon>Carpediemonas</taxon>
    </lineage>
</organism>
<evidence type="ECO:0000256" key="1">
    <source>
        <dbReference type="SAM" id="MobiDB-lite"/>
    </source>
</evidence>
<reference evidence="2" key="1">
    <citation type="submission" date="2021-05" db="EMBL/GenBank/DDBJ databases">
        <title>A free-living protist that lacks canonical eukaryotic 1 DNA replication and segregation systems.</title>
        <authorList>
            <person name="Salas-Leiva D.E."/>
            <person name="Tromer E.C."/>
            <person name="Curtis B.A."/>
            <person name="Jerlstrom-Hultqvist J."/>
            <person name="Kolisko M."/>
            <person name="Yi Z."/>
            <person name="Salas-Leiva J.S."/>
            <person name="Gallot-Lavallee L."/>
            <person name="Kops G.J.P.L."/>
            <person name="Archibald J.M."/>
            <person name="Simpson A.G.B."/>
            <person name="Roger A.J."/>
        </authorList>
    </citation>
    <scope>NUCLEOTIDE SEQUENCE</scope>
    <source>
        <strain evidence="2">BICM</strain>
    </source>
</reference>
<keyword evidence="3" id="KW-1185">Reference proteome</keyword>
<dbReference type="EMBL" id="JAHDYR010000012">
    <property type="protein sequence ID" value="KAG9395331.1"/>
    <property type="molecule type" value="Genomic_DNA"/>
</dbReference>
<feature type="region of interest" description="Disordered" evidence="1">
    <location>
        <begin position="153"/>
        <end position="182"/>
    </location>
</feature>
<comment type="caution">
    <text evidence="2">The sequence shown here is derived from an EMBL/GenBank/DDBJ whole genome shotgun (WGS) entry which is preliminary data.</text>
</comment>
<evidence type="ECO:0000313" key="2">
    <source>
        <dbReference type="EMBL" id="KAG9395331.1"/>
    </source>
</evidence>
<accession>A0A8J6BZA1</accession>
<dbReference type="Proteomes" id="UP000717585">
    <property type="component" value="Unassembled WGS sequence"/>
</dbReference>
<sequence length="182" mass="19394">MRVKVSRGPVRTPVEPVSASAQQGVGQPEVLAHHVEASSTPETSVEPTEVAQALSTVEGQAAVLDLVRAVMADWWEGRSTAPFRPGGALDPDFLAAMNAPEEVIKWTMSGYTPPWDMLPKALAVARELEEAGFAERVPDAELGDINSSVLAEPASTRPTRCTTPGLPPAGTSVRQLEHHNIK</sequence>
<evidence type="ECO:0000313" key="3">
    <source>
        <dbReference type="Proteomes" id="UP000717585"/>
    </source>
</evidence>